<gene>
    <name evidence="2" type="ORF">EDD30_1070</name>
</gene>
<accession>A0A3N1GDG1</accession>
<dbReference type="RefSeq" id="WP_071805067.1">
    <property type="nucleotide sequence ID" value="NZ_RJKL01000001.1"/>
</dbReference>
<dbReference type="AlphaFoldDB" id="A0A3N1GDG1"/>
<reference evidence="2 3" key="1">
    <citation type="submission" date="2018-11" db="EMBL/GenBank/DDBJ databases">
        <title>Sequencing the genomes of 1000 actinobacteria strains.</title>
        <authorList>
            <person name="Klenk H.-P."/>
        </authorList>
    </citation>
    <scope>NUCLEOTIDE SEQUENCE [LARGE SCALE GENOMIC DNA]</scope>
    <source>
        <strain evidence="2 3">DSM 43634</strain>
    </source>
</reference>
<comment type="caution">
    <text evidence="2">The sequence shown here is derived from an EMBL/GenBank/DDBJ whole genome shotgun (WGS) entry which is preliminary data.</text>
</comment>
<proteinExistence type="predicted"/>
<name>A0A3N1GDG1_9ACTN</name>
<dbReference type="Pfam" id="PF04717">
    <property type="entry name" value="Phage_base_V"/>
    <property type="match status" value="1"/>
</dbReference>
<dbReference type="Gene3D" id="2.40.50.230">
    <property type="entry name" value="Gp5 N-terminal domain"/>
    <property type="match status" value="1"/>
</dbReference>
<organism evidence="2 3">
    <name type="scientific">Couchioplanes caeruleus</name>
    <dbReference type="NCBI Taxonomy" id="56438"/>
    <lineage>
        <taxon>Bacteria</taxon>
        <taxon>Bacillati</taxon>
        <taxon>Actinomycetota</taxon>
        <taxon>Actinomycetes</taxon>
        <taxon>Micromonosporales</taxon>
        <taxon>Micromonosporaceae</taxon>
        <taxon>Couchioplanes</taxon>
    </lineage>
</organism>
<dbReference type="SUPFAM" id="SSF69255">
    <property type="entry name" value="gp5 N-terminal domain-like"/>
    <property type="match status" value="1"/>
</dbReference>
<dbReference type="InterPro" id="IPR037026">
    <property type="entry name" value="Vgr_OB-fold_dom_sf"/>
</dbReference>
<dbReference type="OrthoDB" id="1907165at2"/>
<protein>
    <recommendedName>
        <fullName evidence="1">Gp5/Type VI secretion system Vgr protein OB-fold domain-containing protein</fullName>
    </recommendedName>
</protein>
<sequence length="214" mass="22749">MDETLWCAADEAARESAGLLSGVAVGVVTDNKDPENLARVRVRLPWHAGSDTSYWARPAMPMAGPGRGTYFLPEVGDEVLVAAENGDPSHLYVLGMVWNGKQLPPERNSDGKNDIRVIKSRLGHTIRFNDDEAAPQIEVRLASGKRVALDKDGITIDDANNNVVKLSSTSGAIDITAAKQISVKAPTISLEASASMTVKSSGTLTLSGAIVRIN</sequence>
<dbReference type="EMBL" id="RJKL01000001">
    <property type="protein sequence ID" value="ROP28323.1"/>
    <property type="molecule type" value="Genomic_DNA"/>
</dbReference>
<evidence type="ECO:0000259" key="1">
    <source>
        <dbReference type="Pfam" id="PF04717"/>
    </source>
</evidence>
<evidence type="ECO:0000313" key="3">
    <source>
        <dbReference type="Proteomes" id="UP000271683"/>
    </source>
</evidence>
<dbReference type="InterPro" id="IPR006531">
    <property type="entry name" value="Gp5/Vgr_OB"/>
</dbReference>
<evidence type="ECO:0000313" key="2">
    <source>
        <dbReference type="EMBL" id="ROP28323.1"/>
    </source>
</evidence>
<dbReference type="Proteomes" id="UP000271683">
    <property type="component" value="Unassembled WGS sequence"/>
</dbReference>
<feature type="domain" description="Gp5/Type VI secretion system Vgr protein OB-fold" evidence="1">
    <location>
        <begin position="25"/>
        <end position="98"/>
    </location>
</feature>